<dbReference type="GO" id="GO:0005975">
    <property type="term" value="P:carbohydrate metabolic process"/>
    <property type="evidence" value="ECO:0007669"/>
    <property type="project" value="InterPro"/>
</dbReference>
<dbReference type="GO" id="GO:0006046">
    <property type="term" value="P:N-acetylglucosamine catabolic process"/>
    <property type="evidence" value="ECO:0007669"/>
    <property type="project" value="TreeGrafter"/>
</dbReference>
<evidence type="ECO:0000259" key="2">
    <source>
        <dbReference type="Pfam" id="PF01182"/>
    </source>
</evidence>
<reference evidence="3 4" key="1">
    <citation type="submission" date="2020-01" db="EMBL/GenBank/DDBJ databases">
        <title>Draft Genome Analysis of Muricauda sp. HICW Isolated from coastal seawater of PR China.</title>
        <authorList>
            <person name="Chen M.-X."/>
        </authorList>
    </citation>
    <scope>NUCLEOTIDE SEQUENCE [LARGE SCALE GENOMIC DNA]</scope>
    <source>
        <strain evidence="3 4">HICW</strain>
    </source>
</reference>
<dbReference type="AlphaFoldDB" id="A0A850NR62"/>
<dbReference type="RefSeq" id="WP_176621264.1">
    <property type="nucleotide sequence ID" value="NZ_WYET01000009.1"/>
</dbReference>
<sequence>MNNLFFDDYRDMSAHAGHIVLSELKKKKDLRICTATGNSPTGTYEFLARQYLNHPELFKELHIVKLDEWGGLPDTHPGSCEHYLQEHLLKPLNISNDRYTGFSTNPQNARLECERIQQKIENDGLIDLCILGLGNNGHIGFNEPDYHLQPFCHVAQLSEASQKHGMVKDLDIKPSFGMTLGMQNILSAKRIILLIYGTGKEEVCSKLKKKIITTQLPATFLWLHPKVDCLQLKST</sequence>
<dbReference type="EMBL" id="WYET01000009">
    <property type="protein sequence ID" value="NVN19767.1"/>
    <property type="molecule type" value="Genomic_DNA"/>
</dbReference>
<evidence type="ECO:0000313" key="3">
    <source>
        <dbReference type="EMBL" id="NVN19767.1"/>
    </source>
</evidence>
<dbReference type="GO" id="GO:0016853">
    <property type="term" value="F:isomerase activity"/>
    <property type="evidence" value="ECO:0007669"/>
    <property type="project" value="UniProtKB-KW"/>
</dbReference>
<dbReference type="PANTHER" id="PTHR11280">
    <property type="entry name" value="GLUCOSAMINE-6-PHOSPHATE ISOMERASE"/>
    <property type="match status" value="1"/>
</dbReference>
<dbReference type="InterPro" id="IPR018321">
    <property type="entry name" value="Glucosamine6P_isomerase_CS"/>
</dbReference>
<keyword evidence="1" id="KW-0378">Hydrolase</keyword>
<name>A0A850NR62_9FLAO</name>
<dbReference type="PROSITE" id="PS01161">
    <property type="entry name" value="GLC_GALNAC_ISOMERASE"/>
    <property type="match status" value="1"/>
</dbReference>
<feature type="domain" description="Glucosamine/galactosamine-6-phosphate isomerase" evidence="2">
    <location>
        <begin position="22"/>
        <end position="221"/>
    </location>
</feature>
<dbReference type="Gene3D" id="3.40.50.1360">
    <property type="match status" value="1"/>
</dbReference>
<protein>
    <submittedName>
        <fullName evidence="3">Galactosamine-6-phosphate isomerase</fullName>
    </submittedName>
</protein>
<evidence type="ECO:0000313" key="4">
    <source>
        <dbReference type="Proteomes" id="UP000558089"/>
    </source>
</evidence>
<dbReference type="InterPro" id="IPR006148">
    <property type="entry name" value="Glc/Gal-6P_isomerase"/>
</dbReference>
<dbReference type="InterPro" id="IPR037171">
    <property type="entry name" value="NagB/RpiA_transferase-like"/>
</dbReference>
<dbReference type="GO" id="GO:0042802">
    <property type="term" value="F:identical protein binding"/>
    <property type="evidence" value="ECO:0007669"/>
    <property type="project" value="TreeGrafter"/>
</dbReference>
<comment type="caution">
    <text evidence="3">The sequence shown here is derived from an EMBL/GenBank/DDBJ whole genome shotgun (WGS) entry which is preliminary data.</text>
</comment>
<dbReference type="PANTHER" id="PTHR11280:SF5">
    <property type="entry name" value="GLUCOSAMINE-6-PHOSPHATE ISOMERASE"/>
    <property type="match status" value="1"/>
</dbReference>
<organism evidence="3 4">
    <name type="scientific">Flagellimonas chongwuensis</name>
    <dbReference type="NCBI Taxonomy" id="2697365"/>
    <lineage>
        <taxon>Bacteria</taxon>
        <taxon>Pseudomonadati</taxon>
        <taxon>Bacteroidota</taxon>
        <taxon>Flavobacteriia</taxon>
        <taxon>Flavobacteriales</taxon>
        <taxon>Flavobacteriaceae</taxon>
        <taxon>Flagellimonas</taxon>
    </lineage>
</organism>
<dbReference type="GO" id="GO:0005829">
    <property type="term" value="C:cytosol"/>
    <property type="evidence" value="ECO:0007669"/>
    <property type="project" value="TreeGrafter"/>
</dbReference>
<dbReference type="SUPFAM" id="SSF100950">
    <property type="entry name" value="NagB/RpiA/CoA transferase-like"/>
    <property type="match status" value="1"/>
</dbReference>
<evidence type="ECO:0000256" key="1">
    <source>
        <dbReference type="ARBA" id="ARBA00022801"/>
    </source>
</evidence>
<gene>
    <name evidence="3" type="ORF">GUA46_15575</name>
</gene>
<dbReference type="Pfam" id="PF01182">
    <property type="entry name" value="Glucosamine_iso"/>
    <property type="match status" value="1"/>
</dbReference>
<keyword evidence="3" id="KW-0413">Isomerase</keyword>
<dbReference type="InterPro" id="IPR004547">
    <property type="entry name" value="Glucosamine6P_isomerase"/>
</dbReference>
<dbReference type="GO" id="GO:0004342">
    <property type="term" value="F:glucosamine-6-phosphate deaminase activity"/>
    <property type="evidence" value="ECO:0007669"/>
    <property type="project" value="InterPro"/>
</dbReference>
<keyword evidence="4" id="KW-1185">Reference proteome</keyword>
<accession>A0A850NR62</accession>
<dbReference type="GO" id="GO:0006043">
    <property type="term" value="P:glucosamine catabolic process"/>
    <property type="evidence" value="ECO:0007669"/>
    <property type="project" value="TreeGrafter"/>
</dbReference>
<proteinExistence type="predicted"/>
<dbReference type="GO" id="GO:0019262">
    <property type="term" value="P:N-acetylneuraminate catabolic process"/>
    <property type="evidence" value="ECO:0007669"/>
    <property type="project" value="TreeGrafter"/>
</dbReference>
<dbReference type="NCBIfam" id="NF007291">
    <property type="entry name" value="PRK09762.1"/>
    <property type="match status" value="1"/>
</dbReference>
<dbReference type="Proteomes" id="UP000558089">
    <property type="component" value="Unassembled WGS sequence"/>
</dbReference>